<reference evidence="2 3" key="1">
    <citation type="journal article" date="2010" name="J. Bacteriol.">
        <title>Genome sequences of Oceanicola granulosus HTCC2516(T) and Oceanicola batsensis HTCC2597(TDelta).</title>
        <authorList>
            <person name="Thrash J.C."/>
            <person name="Cho J.C."/>
            <person name="Vergin K.L."/>
            <person name="Giovannoni S.J."/>
        </authorList>
    </citation>
    <scope>NUCLEOTIDE SEQUENCE [LARGE SCALE GENOMIC DNA]</scope>
    <source>
        <strain evidence="3">ATCC BAA-861 / DSM 15982 / KCTC 12143 / HTCC2516</strain>
    </source>
</reference>
<proteinExistence type="predicted"/>
<evidence type="ECO:0000313" key="3">
    <source>
        <dbReference type="Proteomes" id="UP000003635"/>
    </source>
</evidence>
<dbReference type="eggNOG" id="COG1235">
    <property type="taxonomic scope" value="Bacteria"/>
</dbReference>
<dbReference type="EMBL" id="AAOT01000031">
    <property type="protein sequence ID" value="EAR50317.1"/>
    <property type="molecule type" value="Genomic_DNA"/>
</dbReference>
<dbReference type="Pfam" id="PF12706">
    <property type="entry name" value="Lactamase_B_2"/>
    <property type="match status" value="1"/>
</dbReference>
<dbReference type="SUPFAM" id="SSF56281">
    <property type="entry name" value="Metallo-hydrolase/oxidoreductase"/>
    <property type="match status" value="1"/>
</dbReference>
<dbReference type="HOGENOM" id="CLU_044538_2_1_5"/>
<gene>
    <name evidence="2" type="ORF">OG2516_07218</name>
</gene>
<evidence type="ECO:0000259" key="1">
    <source>
        <dbReference type="SMART" id="SM00849"/>
    </source>
</evidence>
<dbReference type="CDD" id="cd16279">
    <property type="entry name" value="metallo-hydrolase-like_MBL-fold"/>
    <property type="match status" value="1"/>
</dbReference>
<dbReference type="InterPro" id="IPR001279">
    <property type="entry name" value="Metallo-B-lactamas"/>
</dbReference>
<sequence length="265" mass="28707">MARLTVRILGCGSSGGVPRLGGHWGACDPANPKNRRTRCSLLVSREDAGGVTRTLIDTSPDMRAQLLAADVGRLDAVLYTHAHADHVHGLDDLRQVVFNTRTRLPVHADGETSEALLNRFAYAFAAPAGSQYPPILDLFDLSGPVTVDGAGGTITFTPFPVRHGAIHALGFRFDDIVYLPDVATIPDDSWPMLAGLRCWIVDALRREPHPTHSHLANTLAWIERAAPARAVLTNMHIDLDYETVAAETPAHIEPAYDGLTLAFDV</sequence>
<protein>
    <submittedName>
        <fullName evidence="2">PhnP-like protein</fullName>
    </submittedName>
</protein>
<dbReference type="RefSeq" id="WP_007254969.1">
    <property type="nucleotide sequence ID" value="NZ_CH724107.1"/>
</dbReference>
<keyword evidence="3" id="KW-1185">Reference proteome</keyword>
<dbReference type="AlphaFoldDB" id="Q2CCB6"/>
<name>Q2CCB6_OCEGH</name>
<dbReference type="Gene3D" id="3.60.15.10">
    <property type="entry name" value="Ribonuclease Z/Hydroxyacylglutathione hydrolase-like"/>
    <property type="match status" value="1"/>
</dbReference>
<dbReference type="PANTHER" id="PTHR42663:SF6">
    <property type="entry name" value="HYDROLASE C777.06C-RELATED"/>
    <property type="match status" value="1"/>
</dbReference>
<dbReference type="SMART" id="SM00849">
    <property type="entry name" value="Lactamase_B"/>
    <property type="match status" value="1"/>
</dbReference>
<dbReference type="PANTHER" id="PTHR42663">
    <property type="entry name" value="HYDROLASE C777.06C-RELATED-RELATED"/>
    <property type="match status" value="1"/>
</dbReference>
<dbReference type="InterPro" id="IPR036866">
    <property type="entry name" value="RibonucZ/Hydroxyglut_hydro"/>
</dbReference>
<comment type="caution">
    <text evidence="2">The sequence shown here is derived from an EMBL/GenBank/DDBJ whole genome shotgun (WGS) entry which is preliminary data.</text>
</comment>
<organism evidence="2 3">
    <name type="scientific">Oceanicola granulosus (strain ATCC BAA-861 / DSM 15982 / KCTC 12143 / HTCC2516)</name>
    <dbReference type="NCBI Taxonomy" id="314256"/>
    <lineage>
        <taxon>Bacteria</taxon>
        <taxon>Pseudomonadati</taxon>
        <taxon>Pseudomonadota</taxon>
        <taxon>Alphaproteobacteria</taxon>
        <taxon>Rhodobacterales</taxon>
        <taxon>Roseobacteraceae</taxon>
        <taxon>Oceanicola</taxon>
    </lineage>
</organism>
<evidence type="ECO:0000313" key="2">
    <source>
        <dbReference type="EMBL" id="EAR50317.1"/>
    </source>
</evidence>
<dbReference type="STRING" id="314256.OG2516_07218"/>
<dbReference type="OrthoDB" id="9781189at2"/>
<accession>Q2CCB6</accession>
<dbReference type="Proteomes" id="UP000003635">
    <property type="component" value="Unassembled WGS sequence"/>
</dbReference>
<feature type="domain" description="Metallo-beta-lactamase" evidence="1">
    <location>
        <begin position="36"/>
        <end position="219"/>
    </location>
</feature>